<sequence length="75" mass="8686">MDHTSALCHLHHHPYQSPPLHSKPTLHFPRHRHTIYVSSFQALALTQFHHLHYLVLSLIFPLQAKMTSQGVFLVS</sequence>
<protein>
    <submittedName>
        <fullName evidence="1">Uncharacterized protein</fullName>
    </submittedName>
</protein>
<comment type="caution">
    <text evidence="1">The sequence shown here is derived from an EMBL/GenBank/DDBJ whole genome shotgun (WGS) entry which is preliminary data.</text>
</comment>
<evidence type="ECO:0000313" key="1">
    <source>
        <dbReference type="EMBL" id="TNV81741.1"/>
    </source>
</evidence>
<organism evidence="1 2">
    <name type="scientific">Halteria grandinella</name>
    <dbReference type="NCBI Taxonomy" id="5974"/>
    <lineage>
        <taxon>Eukaryota</taxon>
        <taxon>Sar</taxon>
        <taxon>Alveolata</taxon>
        <taxon>Ciliophora</taxon>
        <taxon>Intramacronucleata</taxon>
        <taxon>Spirotrichea</taxon>
        <taxon>Stichotrichia</taxon>
        <taxon>Sporadotrichida</taxon>
        <taxon>Halteriidae</taxon>
        <taxon>Halteria</taxon>
    </lineage>
</organism>
<dbReference type="EMBL" id="RRYP01005781">
    <property type="protein sequence ID" value="TNV81741.1"/>
    <property type="molecule type" value="Genomic_DNA"/>
</dbReference>
<dbReference type="Proteomes" id="UP000785679">
    <property type="component" value="Unassembled WGS sequence"/>
</dbReference>
<gene>
    <name evidence="1" type="ORF">FGO68_gene2912</name>
</gene>
<evidence type="ECO:0000313" key="2">
    <source>
        <dbReference type="Proteomes" id="UP000785679"/>
    </source>
</evidence>
<keyword evidence="2" id="KW-1185">Reference proteome</keyword>
<proteinExistence type="predicted"/>
<accession>A0A8J8T4Z6</accession>
<dbReference type="AlphaFoldDB" id="A0A8J8T4Z6"/>
<reference evidence="1" key="1">
    <citation type="submission" date="2019-06" db="EMBL/GenBank/DDBJ databases">
        <authorList>
            <person name="Zheng W."/>
        </authorList>
    </citation>
    <scope>NUCLEOTIDE SEQUENCE</scope>
    <source>
        <strain evidence="1">QDHG01</strain>
    </source>
</reference>
<name>A0A8J8T4Z6_HALGN</name>